<evidence type="ECO:0000313" key="1">
    <source>
        <dbReference type="EMBL" id="GAH58287.1"/>
    </source>
</evidence>
<feature type="non-terminal residue" evidence="1">
    <location>
        <position position="1"/>
    </location>
</feature>
<proteinExistence type="predicted"/>
<dbReference type="AlphaFoldDB" id="X1GM60"/>
<organism evidence="1">
    <name type="scientific">marine sediment metagenome</name>
    <dbReference type="NCBI Taxonomy" id="412755"/>
    <lineage>
        <taxon>unclassified sequences</taxon>
        <taxon>metagenomes</taxon>
        <taxon>ecological metagenomes</taxon>
    </lineage>
</organism>
<reference evidence="1" key="1">
    <citation type="journal article" date="2014" name="Front. Microbiol.">
        <title>High frequency of phylogenetically diverse reductive dehalogenase-homologous genes in deep subseafloor sedimentary metagenomes.</title>
        <authorList>
            <person name="Kawai M."/>
            <person name="Futagami T."/>
            <person name="Toyoda A."/>
            <person name="Takaki Y."/>
            <person name="Nishi S."/>
            <person name="Hori S."/>
            <person name="Arai W."/>
            <person name="Tsubouchi T."/>
            <person name="Morono Y."/>
            <person name="Uchiyama I."/>
            <person name="Ito T."/>
            <person name="Fujiyama A."/>
            <person name="Inagaki F."/>
            <person name="Takami H."/>
        </authorList>
    </citation>
    <scope>NUCLEOTIDE SEQUENCE</scope>
    <source>
        <strain evidence="1">Expedition CK06-06</strain>
    </source>
</reference>
<feature type="non-terminal residue" evidence="1">
    <location>
        <position position="299"/>
    </location>
</feature>
<protein>
    <recommendedName>
        <fullName evidence="2">Glycoside hydrolase family 57 N-terminal domain-containing protein</fullName>
    </recommendedName>
</protein>
<gene>
    <name evidence="1" type="ORF">S03H2_28647</name>
</gene>
<name>X1GM60_9ZZZZ</name>
<dbReference type="Pfam" id="PF12055">
    <property type="entry name" value="DUF3536"/>
    <property type="match status" value="1"/>
</dbReference>
<evidence type="ECO:0008006" key="2">
    <source>
        <dbReference type="Google" id="ProtNLM"/>
    </source>
</evidence>
<sequence length="299" mass="34568">DMCLAALVRIIDRENDFTLSNYGRYLEEHPPTYLAQLKGGENDLGTSWSCFHGVDRWYRDCGCTTGGKEGWNQKWRAPLRDALIHLRDSLKNIFVNEIPNFSGTDPQKIRNHYIEVLTNRIKREDFARKYLDKAPASNQETLESFFSLLEGQKFSMSMFTSCGWFFADLSGIETIQNLAFAVRAVKLYTRFTEEELLDNFITELELAQSNIKDVGSGRDIVETVILILQKKLWFGASLFIFRELVETEDSKQEVYGIFKRESLSIEKKDNSFHGEIEVTALPTLEKNIFFFTTDQVEPF</sequence>
<dbReference type="EMBL" id="BARU01017263">
    <property type="protein sequence ID" value="GAH58287.1"/>
    <property type="molecule type" value="Genomic_DNA"/>
</dbReference>
<dbReference type="InterPro" id="IPR021923">
    <property type="entry name" value="DUF3536"/>
</dbReference>
<accession>X1GM60</accession>
<comment type="caution">
    <text evidence="1">The sequence shown here is derived from an EMBL/GenBank/DDBJ whole genome shotgun (WGS) entry which is preliminary data.</text>
</comment>